<dbReference type="GO" id="GO:0046872">
    <property type="term" value="F:metal ion binding"/>
    <property type="evidence" value="ECO:0007669"/>
    <property type="project" value="UniProtKB-KW"/>
</dbReference>
<keyword evidence="5" id="KW-0106">Calcium</keyword>
<dbReference type="SMART" id="SM00237">
    <property type="entry name" value="Calx_beta"/>
    <property type="match status" value="5"/>
</dbReference>
<feature type="repeat" description="CSPG" evidence="8">
    <location>
        <begin position="758"/>
        <end position="849"/>
    </location>
</feature>
<evidence type="ECO:0000256" key="6">
    <source>
        <dbReference type="ARBA" id="ARBA00022889"/>
    </source>
</evidence>
<gene>
    <name evidence="13" type="primary">FREM2_2</name>
    <name evidence="13" type="ORF">AVEN_12046_1</name>
</gene>
<organism evidence="13 14">
    <name type="scientific">Araneus ventricosus</name>
    <name type="common">Orbweaver spider</name>
    <name type="synonym">Epeira ventricosa</name>
    <dbReference type="NCBI Taxonomy" id="182803"/>
    <lineage>
        <taxon>Eukaryota</taxon>
        <taxon>Metazoa</taxon>
        <taxon>Ecdysozoa</taxon>
        <taxon>Arthropoda</taxon>
        <taxon>Chelicerata</taxon>
        <taxon>Arachnida</taxon>
        <taxon>Araneae</taxon>
        <taxon>Araneomorphae</taxon>
        <taxon>Entelegynae</taxon>
        <taxon>Araneoidea</taxon>
        <taxon>Araneidae</taxon>
        <taxon>Araneus</taxon>
    </lineage>
</organism>
<sequence>MTQIDFFYVLVACALIDYAFSQRRQIEPSVTEKDIVHLNAGIAVPFGRSVYVDPELDLNIRVRPGDRCTVRVIQNDPLSQRPGKLTPTNFPCQFGHQEVLYSHYGARSPAQDKVKLMIRYDSQDDTLIVPVLVNVQVLFEQLEVVTKNVPLSVDKLGGVSNPIDSKVLQFTFDRDTQVCKVMILNVASGLPAYGELVNDSSNGLMQDCGSLLSSDIRYKHTSPNETPNRDFIPMVVELTDIDGNLLKQEYFQVMVRIREGEENTAPQLSFSALLLMDVNQFVMTAITPNILIAEDLETPPDKLIFNITNPLGYGEGSIVSTDDQNVPITSFYQKDLNDLKIAYKPPATDSDERRFYLVEMEVVDSDGLTSDPFSLTIVVNPMNTLAPLATKNAGLVLFEGQSRQLSSSKNLEISDEDNIDDVVVSVAGGLKHGRLLLMGNPVKHFSPGDLDDGRIVYEHDGSDTYSDNIIFRLNDGQHQVEFLFPVIVYPEDDDAPILNVNTGLTITRGEEVEITPFVLSATDIDSDDASIKFDLIQPISVYGKILMKKAEIPEDPENWIYDDGFYERIVTSWTQQDLIEGNIFYRHSGDRVPFPLTDRIRFKLSDDNIPPNESPEQEFVIRIMPLDNMPPEVYPSTPLQMTVEEFQLTDITKQHMRFTDSDTNDRDLIIKITKKPFDTDENNPMDPGKIVLSESPDVEVTEFNQAQINHHKIAYKPPPLELGMVPRFIQFKFDVRDKAGNILPDQEFAILLQPVDNKPPVVHNKGIEILENGFVTLTPDILDVVDEDTDPSLLTFSVTDKPKHGILRIGTLEMSNGDSFTKLDINSGIVSYSNGGSEADSDSFSLEVTDGVHVVPVKVHVTIKNIDDEAPKLEIAPGTLGVSIEVDEGGRSAVTNDLIKASDLDTDDQIITFIVDDLPEHGSIEVNGVIVDRFKQKDLQAGRVFYVHNGIEIGHKMLEDSFNLSISDMSNEWIVGDDINKMKIFYILDPEANATSDIFHFKVIDGGKNELPNQSFRFNWAWISFEKEKYTIDETQENLHITLLRRGYLGETSFVGLSVKNVTAKEGLDFSGFYAHQVQFNPGQSEAQWKLRIIDDNLYEKREVFDIELEEPVSAALEHPLLAQVSIVDKEDESTVFIPEEIYEVDEDIGRLEIPIKRKGDISKEMMAICTTEPGTAQGTSPKSILSFTDYISRPEDHKSIVHFQRGEDLQYCRLTIIDDSLYEDEETFTVKLTTPLGGRLGVHNQTTIKILPDLKDVPSIYFGETEQYVDESDGYVEILVWRTGTDLSRPSTITVQSRPSEPMTAEAGLDYIGVGRNLDFAPGVTMQTFRVTILDDLGQPQLEGPESFELVLRMPMNAVLGTPDKMVVVINDSTSDLPKFQFKDSAYIVFENDSRLNTVVTRNGDLKHSAAVRCYTRQMSAQAYDDFEERPDTDESLIVFQPDEVEKLCPVVIVDDTFFEGDEEFRLVLGSPISDSAGGAILGHRNTTIVTIKDIHDKPIIRLEQNRYTVKEPQKSKEPTILQIPVLRTGDLSKLSLVRAHTKDGSAKSGEDYVPYSKELAFKPNISRLLVELEILPDGEKEHREAFTLHLRPDRRMVAEVKEPKAIIYIQEMDIVADVTFPARPMVSSLREYDDAAKANKEPLSGYPVVCITPCNPKHPDFSKTGNICSKEGINQTLTKYRWRVSAPSGQDGVTSDLRDVESVTFFSDTHHITLDSIYFTSGSRVQCAARAVSKDGDEGLELSSVPVVISKQQGLCAPRLEGSVGAEPFTAKMRYTGASDPEYPNLIKLTITIPHWDGMLPVISTRKLTNFELTLSPDGLRVGTHKCSNLLDYYELQTKHGFITNATKNPNVVGEAEPYQHSAELRSEPTLRFYRNLDLEACMWEFTSYYDMSELVNECGGTITTDGQVMNLVQSYVSVRVPLYVSYIFHSPVATGGWQHNDLSSQLRLTFVYDTAILWQNGIGAPEESLLQGYLYPTRMTIGQDGKLLVNFRTEPRFRGQFVLNHPDSGYTSMVMAPEHPDLSFTLELLRTEPTFAQPEQEWQFVSDYAVRDYSGLYLVKLVPCTVTEDVEYSNPPQCNPRDPVSFDLHVRFQQVSDPVPAEYSLNTHLHLMRKRDLWLSNGSMGFGEDSDASFVPGDTVYGRVMMDPTQNLGESFFVNVEKCFLCTGMDGYVPKYDPEHNEYGCVADSENLLYAFKIIDKGAPRSVTKEFRSVPFNAILATDDPDSEVELLRSQPNADGFRFDSTPLFQVSYGRQWFVHCIYTVRSKEKATRGIGKRSITQPLPRVQRSALDADEVGFNGRGTNMNRLVLNYSERKRDSKRHPEQQRPPKSAADSSAVVVTLGIVGSLLIIAITILFLTKRDRRTDTRPPSHAPTIISAATGQTRIMSSRHYSTADDHTEV</sequence>
<keyword evidence="10" id="KW-0812">Transmembrane</keyword>
<feature type="domain" description="Calx-beta" evidence="12">
    <location>
        <begin position="1489"/>
        <end position="1593"/>
    </location>
</feature>
<evidence type="ECO:0000256" key="9">
    <source>
        <dbReference type="SAM" id="MobiDB-lite"/>
    </source>
</evidence>
<comment type="caution">
    <text evidence="13">The sequence shown here is derived from an EMBL/GenBank/DDBJ whole genome shotgun (WGS) entry which is preliminary data.</text>
</comment>
<dbReference type="GO" id="GO:0007155">
    <property type="term" value="P:cell adhesion"/>
    <property type="evidence" value="ECO:0007669"/>
    <property type="project" value="UniProtKB-KW"/>
</dbReference>
<comment type="similarity">
    <text evidence="1">Belongs to the FRAS1 family.</text>
</comment>
<feature type="transmembrane region" description="Helical" evidence="10">
    <location>
        <begin position="2341"/>
        <end position="2362"/>
    </location>
</feature>
<protein>
    <submittedName>
        <fullName evidence="13">FRAS1-related extracellular matrix protein 2</fullName>
    </submittedName>
</protein>
<feature type="chain" id="PRO_5021422134" evidence="11">
    <location>
        <begin position="22"/>
        <end position="2405"/>
    </location>
</feature>
<dbReference type="GO" id="GO:0016020">
    <property type="term" value="C:membrane"/>
    <property type="evidence" value="ECO:0007669"/>
    <property type="project" value="InterPro"/>
</dbReference>
<dbReference type="GO" id="GO:0007154">
    <property type="term" value="P:cell communication"/>
    <property type="evidence" value="ECO:0007669"/>
    <property type="project" value="InterPro"/>
</dbReference>
<reference evidence="13 14" key="1">
    <citation type="journal article" date="2019" name="Sci. Rep.">
        <title>Orb-weaving spider Araneus ventricosus genome elucidates the spidroin gene catalogue.</title>
        <authorList>
            <person name="Kono N."/>
            <person name="Nakamura H."/>
            <person name="Ohtoshi R."/>
            <person name="Moran D.A.P."/>
            <person name="Shinohara A."/>
            <person name="Yoshida Y."/>
            <person name="Fujiwara M."/>
            <person name="Mori M."/>
            <person name="Tomita M."/>
            <person name="Arakawa K."/>
        </authorList>
    </citation>
    <scope>NUCLEOTIDE SEQUENCE [LARGE SCALE GENOMIC DNA]</scope>
</reference>
<dbReference type="InterPro" id="IPR051561">
    <property type="entry name" value="FRAS1_ECM"/>
</dbReference>
<evidence type="ECO:0000256" key="5">
    <source>
        <dbReference type="ARBA" id="ARBA00022837"/>
    </source>
</evidence>
<keyword evidence="6" id="KW-0130">Cell adhesion</keyword>
<keyword evidence="4" id="KW-0677">Repeat</keyword>
<evidence type="ECO:0000256" key="8">
    <source>
        <dbReference type="PROSITE-ProRule" id="PRU01201"/>
    </source>
</evidence>
<evidence type="ECO:0000256" key="4">
    <source>
        <dbReference type="ARBA" id="ARBA00022737"/>
    </source>
</evidence>
<feature type="repeat" description="CSPG" evidence="8">
    <location>
        <begin position="875"/>
        <end position="967"/>
    </location>
</feature>
<evidence type="ECO:0000256" key="2">
    <source>
        <dbReference type="ARBA" id="ARBA00022723"/>
    </source>
</evidence>
<feature type="repeat" description="CSPG" evidence="8">
    <location>
        <begin position="386"/>
        <end position="474"/>
    </location>
</feature>
<name>A0A4Y2J1S6_ARAVE</name>
<dbReference type="InterPro" id="IPR045658">
    <property type="entry name" value="FRAS1-rel_N"/>
</dbReference>
<feature type="repeat" description="CSPG" evidence="8">
    <location>
        <begin position="265"/>
        <end position="360"/>
    </location>
</feature>
<proteinExistence type="inferred from homology"/>
<accession>A0A4Y2J1S6</accession>
<evidence type="ECO:0000256" key="10">
    <source>
        <dbReference type="SAM" id="Phobius"/>
    </source>
</evidence>
<keyword evidence="14" id="KW-1185">Reference proteome</keyword>
<dbReference type="Pfam" id="PF16184">
    <property type="entry name" value="Cadherin_3"/>
    <property type="match status" value="6"/>
</dbReference>
<evidence type="ECO:0000256" key="11">
    <source>
        <dbReference type="SAM" id="SignalP"/>
    </source>
</evidence>
<dbReference type="PANTHER" id="PTHR45739:SF8">
    <property type="entry name" value="FRAS1-RELATED EXTRACELLULAR MATRIX PROTEIN 1"/>
    <property type="match status" value="1"/>
</dbReference>
<feature type="compositionally biased region" description="Basic and acidic residues" evidence="9">
    <location>
        <begin position="2318"/>
        <end position="2331"/>
    </location>
</feature>
<feature type="repeat" description="CSPG" evidence="8">
    <location>
        <begin position="630"/>
        <end position="736"/>
    </location>
</feature>
<evidence type="ECO:0000256" key="3">
    <source>
        <dbReference type="ARBA" id="ARBA00022729"/>
    </source>
</evidence>
<feature type="domain" description="Calx-beta" evidence="12">
    <location>
        <begin position="1247"/>
        <end position="1354"/>
    </location>
</feature>
<evidence type="ECO:0000313" key="14">
    <source>
        <dbReference type="Proteomes" id="UP000499080"/>
    </source>
</evidence>
<evidence type="ECO:0000256" key="1">
    <source>
        <dbReference type="ARBA" id="ARBA00005529"/>
    </source>
</evidence>
<keyword evidence="10" id="KW-1133">Transmembrane helix</keyword>
<feature type="domain" description="Calx-beta" evidence="12">
    <location>
        <begin position="1011"/>
        <end position="1110"/>
    </location>
</feature>
<dbReference type="InterPro" id="IPR038081">
    <property type="entry name" value="CalX-like_sf"/>
</dbReference>
<dbReference type="Gene3D" id="2.60.40.2030">
    <property type="match status" value="5"/>
</dbReference>
<dbReference type="PANTHER" id="PTHR45739">
    <property type="entry name" value="MATRIX PROTEIN, PUTATIVE-RELATED"/>
    <property type="match status" value="1"/>
</dbReference>
<feature type="domain" description="Calx-beta" evidence="12">
    <location>
        <begin position="1123"/>
        <end position="1234"/>
    </location>
</feature>
<evidence type="ECO:0000259" key="12">
    <source>
        <dbReference type="SMART" id="SM00237"/>
    </source>
</evidence>
<dbReference type="SUPFAM" id="SSF141072">
    <property type="entry name" value="CalX-like"/>
    <property type="match status" value="5"/>
</dbReference>
<evidence type="ECO:0000256" key="7">
    <source>
        <dbReference type="ARBA" id="ARBA00023180"/>
    </source>
</evidence>
<keyword evidence="3 11" id="KW-0732">Signal</keyword>
<dbReference type="Proteomes" id="UP000499080">
    <property type="component" value="Unassembled WGS sequence"/>
</dbReference>
<dbReference type="Pfam" id="PF03160">
    <property type="entry name" value="Calx-beta"/>
    <property type="match status" value="3"/>
</dbReference>
<dbReference type="GO" id="GO:0009653">
    <property type="term" value="P:anatomical structure morphogenesis"/>
    <property type="evidence" value="ECO:0007669"/>
    <property type="project" value="TreeGrafter"/>
</dbReference>
<dbReference type="EMBL" id="BGPR01003113">
    <property type="protein sequence ID" value="GBM83865.1"/>
    <property type="molecule type" value="Genomic_DNA"/>
</dbReference>
<dbReference type="Pfam" id="PF19309">
    <property type="entry name" value="Frem_N"/>
    <property type="match status" value="1"/>
</dbReference>
<dbReference type="PROSITE" id="PS51854">
    <property type="entry name" value="CSPG"/>
    <property type="match status" value="6"/>
</dbReference>
<dbReference type="OrthoDB" id="430044at2759"/>
<feature type="domain" description="Calx-beta" evidence="12">
    <location>
        <begin position="1369"/>
        <end position="1471"/>
    </location>
</feature>
<feature type="region of interest" description="Disordered" evidence="9">
    <location>
        <begin position="2318"/>
        <end position="2337"/>
    </location>
</feature>
<dbReference type="InterPro" id="IPR003644">
    <property type="entry name" value="Calx_beta"/>
</dbReference>
<keyword evidence="7" id="KW-0325">Glycoprotein</keyword>
<keyword evidence="2" id="KW-0479">Metal-binding</keyword>
<feature type="repeat" description="CSPG" evidence="8">
    <location>
        <begin position="495"/>
        <end position="605"/>
    </location>
</feature>
<feature type="signal peptide" evidence="11">
    <location>
        <begin position="1"/>
        <end position="21"/>
    </location>
</feature>
<dbReference type="InterPro" id="IPR039005">
    <property type="entry name" value="CSPG_rpt"/>
</dbReference>
<keyword evidence="10" id="KW-0472">Membrane</keyword>
<evidence type="ECO:0000313" key="13">
    <source>
        <dbReference type="EMBL" id="GBM83865.1"/>
    </source>
</evidence>